<evidence type="ECO:0000313" key="2">
    <source>
        <dbReference type="Proteomes" id="UP001168990"/>
    </source>
</evidence>
<keyword evidence="2" id="KW-1185">Reference proteome</keyword>
<comment type="caution">
    <text evidence="1">The sequence shown here is derived from an EMBL/GenBank/DDBJ whole genome shotgun (WGS) entry which is preliminary data.</text>
</comment>
<dbReference type="PANTHER" id="PTHR34825">
    <property type="entry name" value="CONSERVED PROTEIN, WITH A WEAK D-GALACTARATE DEHYDRATASE/ALTRONATE HYDROLASE DOMAIN"/>
    <property type="match status" value="1"/>
</dbReference>
<reference evidence="1" key="1">
    <citation type="journal article" date="2023" name="bioRxiv">
        <title>Scaffold-level genome assemblies of two parasitoid biocontrol wasps reveal the parthenogenesis mechanism and an associated novel virus.</title>
        <authorList>
            <person name="Inwood S."/>
            <person name="Skelly J."/>
            <person name="Guhlin J."/>
            <person name="Harrop T."/>
            <person name="Goldson S."/>
            <person name="Dearden P."/>
        </authorList>
    </citation>
    <scope>NUCLEOTIDE SEQUENCE</scope>
    <source>
        <strain evidence="1">Irish</strain>
        <tissue evidence="1">Whole body</tissue>
    </source>
</reference>
<dbReference type="Proteomes" id="UP001168990">
    <property type="component" value="Unassembled WGS sequence"/>
</dbReference>
<organism evidence="1 2">
    <name type="scientific">Microctonus aethiopoides</name>
    <dbReference type="NCBI Taxonomy" id="144406"/>
    <lineage>
        <taxon>Eukaryota</taxon>
        <taxon>Metazoa</taxon>
        <taxon>Ecdysozoa</taxon>
        <taxon>Arthropoda</taxon>
        <taxon>Hexapoda</taxon>
        <taxon>Insecta</taxon>
        <taxon>Pterygota</taxon>
        <taxon>Neoptera</taxon>
        <taxon>Endopterygota</taxon>
        <taxon>Hymenoptera</taxon>
        <taxon>Apocrita</taxon>
        <taxon>Ichneumonoidea</taxon>
        <taxon>Braconidae</taxon>
        <taxon>Euphorinae</taxon>
        <taxon>Microctonus</taxon>
    </lineage>
</organism>
<name>A0AA39KJL5_9HYME</name>
<evidence type="ECO:0000313" key="1">
    <source>
        <dbReference type="EMBL" id="KAK0163751.1"/>
    </source>
</evidence>
<protein>
    <submittedName>
        <fullName evidence="1">Uncharacterized protein</fullName>
    </submittedName>
</protein>
<dbReference type="PANTHER" id="PTHR34825:SF1">
    <property type="entry name" value="AAA-ATPASE-LIKE DOMAIN-CONTAINING PROTEIN"/>
    <property type="match status" value="1"/>
</dbReference>
<reference evidence="1" key="2">
    <citation type="submission" date="2023-03" db="EMBL/GenBank/DDBJ databases">
        <authorList>
            <person name="Inwood S.N."/>
            <person name="Skelly J.G."/>
            <person name="Guhlin J."/>
            <person name="Harrop T.W.R."/>
            <person name="Goldson S.G."/>
            <person name="Dearden P.K."/>
        </authorList>
    </citation>
    <scope>NUCLEOTIDE SEQUENCE</scope>
    <source>
        <strain evidence="1">Irish</strain>
        <tissue evidence="1">Whole body</tissue>
    </source>
</reference>
<dbReference type="EMBL" id="JAQQBS010001422">
    <property type="protein sequence ID" value="KAK0163751.1"/>
    <property type="molecule type" value="Genomic_DNA"/>
</dbReference>
<proteinExistence type="predicted"/>
<gene>
    <name evidence="1" type="ORF">PV328_002449</name>
</gene>
<dbReference type="AlphaFoldDB" id="A0AA39KJL5"/>
<sequence>MKSNDGLDIEIYSPWTIVEYIYNGKVDNYWADRISNKIRKQIGHPKIRMDMLNLMGGEYVRIKYKKNLEIDDIERLCEIVNKSEINGDDVHLFFQFFYELRILRLTNLKVDYSSLKIPNESVRQLIDLHPHKYDSIRAYYNHSPKLIHEFIESLKNRAQSCNKKSARDLVNSVERLFTEGRTALISEYEFQSILYTYILQHFGKYVVSERITSNRNRCDTVVHVKIYEVVIVFEFKLKRGNSKAGYKQIMDKQY</sequence>
<accession>A0AA39KJL5</accession>